<dbReference type="InterPro" id="IPR029058">
    <property type="entry name" value="AB_hydrolase_fold"/>
</dbReference>
<name>A0A923ICS4_9BURK</name>
<dbReference type="GO" id="GO:0006508">
    <property type="term" value="P:proteolysis"/>
    <property type="evidence" value="ECO:0007669"/>
    <property type="project" value="InterPro"/>
</dbReference>
<dbReference type="InterPro" id="IPR001375">
    <property type="entry name" value="Peptidase_S9_cat"/>
</dbReference>
<keyword evidence="5" id="KW-1185">Reference proteome</keyword>
<evidence type="ECO:0000313" key="4">
    <source>
        <dbReference type="EMBL" id="MBC3937125.1"/>
    </source>
</evidence>
<organism evidence="4 5">
    <name type="scientific">Undibacterium rugosum</name>
    <dbReference type="NCBI Taxonomy" id="2762291"/>
    <lineage>
        <taxon>Bacteria</taxon>
        <taxon>Pseudomonadati</taxon>
        <taxon>Pseudomonadota</taxon>
        <taxon>Betaproteobacteria</taxon>
        <taxon>Burkholderiales</taxon>
        <taxon>Oxalobacteraceae</taxon>
        <taxon>Undibacterium</taxon>
    </lineage>
</organism>
<evidence type="ECO:0000313" key="5">
    <source>
        <dbReference type="Proteomes" id="UP000612361"/>
    </source>
</evidence>
<proteinExistence type="predicted"/>
<comment type="caution">
    <text evidence="4">The sequence shown here is derived from an EMBL/GenBank/DDBJ whole genome shotgun (WGS) entry which is preliminary data.</text>
</comment>
<dbReference type="Pfam" id="PF00326">
    <property type="entry name" value="Peptidase_S9"/>
    <property type="match status" value="1"/>
</dbReference>
<keyword evidence="1" id="KW-0378">Hydrolase</keyword>
<dbReference type="GO" id="GO:0004252">
    <property type="term" value="F:serine-type endopeptidase activity"/>
    <property type="evidence" value="ECO:0007669"/>
    <property type="project" value="TreeGrafter"/>
</dbReference>
<dbReference type="PANTHER" id="PTHR42776">
    <property type="entry name" value="SERINE PEPTIDASE S9 FAMILY MEMBER"/>
    <property type="match status" value="1"/>
</dbReference>
<dbReference type="Proteomes" id="UP000612361">
    <property type="component" value="Unassembled WGS sequence"/>
</dbReference>
<sequence>MKLFKLATAMVLCCHFSVFAQAVEKIPLDYFIKPNQFSHPRLAPDGKHIAMIVSLPDGERFIPTMAVFELPGFKMKSIIRLPKFEVPGNIRWLNNERLLVAKATERGSQEAPMWTGEILAFNLDGKKQDYLYGYNMFAQSSKGDRYDDDHGFGSIAFIPKNTNGQFFLEEHKWSNNHSTVLQINANNAARKTVADIPVPGLKFTFDKYGQPRYASGNNEKYVGILYKHDDKDNSWKEINSGSLGWGFRPFQFLQDNSAFYANFSEHGEPPKIVLQNTQSDERQIIAENPQSELGYLEFDTLTQKLFAYSNVVGRPKHIYVDFGSEEAQLHQHLSKQFPDDMVSFLDFTEDRSRLLFKVSSDKDPGTYYLYDKASKKANILFVASEELEPEKMASRQPVSFKARDGLPLHGFLTMHPVKAGEKRALILLPHGGPHGVYNTWFFDSEAQFLANRGYAVLQVNFRGSGSRGKSFEIKGYKHWGDQIQYDLIDGVKWAATQPGIDGARVCAYGASFGAYASLMVTIREPNMFKCAVGYAGVYDLPLIFNEESVTSNKTTKSAFVRFLGTDIDNLKQNSPAYLAQEIKVPVFLAHGDEDKVTPVVQANSMRNALNSANKPYEWMLAKNEGHGFYATKNLKEFYEKLEQFLAKHLGQ</sequence>
<dbReference type="SUPFAM" id="SSF53474">
    <property type="entry name" value="alpha/beta-Hydrolases"/>
    <property type="match status" value="1"/>
</dbReference>
<gene>
    <name evidence="4" type="ORF">H8K47_17345</name>
</gene>
<dbReference type="EMBL" id="JACOGG010000032">
    <property type="protein sequence ID" value="MBC3937125.1"/>
    <property type="molecule type" value="Genomic_DNA"/>
</dbReference>
<dbReference type="SUPFAM" id="SSF82171">
    <property type="entry name" value="DPP6 N-terminal domain-like"/>
    <property type="match status" value="1"/>
</dbReference>
<reference evidence="4" key="1">
    <citation type="submission" date="2020-08" db="EMBL/GenBank/DDBJ databases">
        <title>Novel species isolated from subtropical streams in China.</title>
        <authorList>
            <person name="Lu H."/>
        </authorList>
    </citation>
    <scope>NUCLEOTIDE SEQUENCE</scope>
    <source>
        <strain evidence="4">CY7W</strain>
    </source>
</reference>
<feature type="domain" description="Peptidase S9 prolyl oligopeptidase catalytic" evidence="3">
    <location>
        <begin position="441"/>
        <end position="650"/>
    </location>
</feature>
<protein>
    <submittedName>
        <fullName evidence="4">S9 family peptidase</fullName>
    </submittedName>
</protein>
<feature type="signal peptide" evidence="2">
    <location>
        <begin position="1"/>
        <end position="20"/>
    </location>
</feature>
<dbReference type="PANTHER" id="PTHR42776:SF27">
    <property type="entry name" value="DIPEPTIDYL PEPTIDASE FAMILY MEMBER 6"/>
    <property type="match status" value="1"/>
</dbReference>
<dbReference type="RefSeq" id="WP_186882635.1">
    <property type="nucleotide sequence ID" value="NZ_JACOGG010000032.1"/>
</dbReference>
<keyword evidence="2" id="KW-0732">Signal</keyword>
<dbReference type="AlphaFoldDB" id="A0A923ICS4"/>
<evidence type="ECO:0000259" key="3">
    <source>
        <dbReference type="Pfam" id="PF00326"/>
    </source>
</evidence>
<evidence type="ECO:0000256" key="2">
    <source>
        <dbReference type="SAM" id="SignalP"/>
    </source>
</evidence>
<evidence type="ECO:0000256" key="1">
    <source>
        <dbReference type="ARBA" id="ARBA00022801"/>
    </source>
</evidence>
<feature type="chain" id="PRO_5036804341" evidence="2">
    <location>
        <begin position="21"/>
        <end position="651"/>
    </location>
</feature>
<accession>A0A923ICS4</accession>
<dbReference type="Gene3D" id="3.40.50.1820">
    <property type="entry name" value="alpha/beta hydrolase"/>
    <property type="match status" value="1"/>
</dbReference>